<evidence type="ECO:0000256" key="1">
    <source>
        <dbReference type="SAM" id="MobiDB-lite"/>
    </source>
</evidence>
<accession>A0A4Q1SEN9</accession>
<sequence>MLAAALLPAAVALSSFTVSAPAYAQSPDSSIGKKTAGMRHWDGFLPLDWDAKNGKLYLEVSDFDKEFLLLDQLPYGIGSNDLGLDRGQLGRGKVVHFYRSGNKILLIERNLMYRSSSQDPAERLDVEQSFARSVVWGFPVEAEENGKVLVDATGFFLRDPHGVGERLQQAKQGDYAIDPSRSVIVPEDTKNFPENTEVQAMITFAAHGHTGKLIDSVTPDAHAVTVEEHTSLIQLPDDHYKPRAFDIRAGYFPASWRDYSSPLGEPIDLNFIIRHRLEKKDPNAAISDPVKPIVYYVDRGAPEPIRSALVEGASWWNQAFEAAGFRNAFQVKVLPEGADPMDIRYNMIQWVHRSTRGWSYGEAVTDPRTGEIIKGQVTLGSLRARQDYMIAEALLSPYVQGKPVTPEMKEMVLQRIRQLAAHEVGHTLGLAHNFAASSIAPGTSVMDYPHPWVTLDANGRPDLSHAYPVGIGAWDKVAIAYGYSEFKPGSDEKAQLDHILRNATDHGLLFITDEDSRPLGSAHPHAHLWDNGADPADELNRILDVRAAALKRFGEEAIPVGEPMSELENTLVPLYLLHRYQTQAAAKEIGGLDYRYALRGDGQLITQIVSPEDQRKALDAVLKTLDPATLTLPESLLKILPPTPPGYDLSRSGNPEPFPGRTGLTFDPEGAVESAADLTLDLLFEPSRASRLVQYHDREPAEPSLDDVIESTLKATWYAPHQSGLAGLTQFTVEDAVLNHLLALAASSETEPQAAAQAGYEASKLSVWLKSQTENLNLDPDLKAAYSAAEQKIAAFDKNPSAFKASEALEAPPGQPIGDDDEDVAIF</sequence>
<dbReference type="CDD" id="cd04276">
    <property type="entry name" value="ZnMc_MMP_like_2"/>
    <property type="match status" value="1"/>
</dbReference>
<gene>
    <name evidence="5" type="ORF">ESZ00_12280</name>
</gene>
<dbReference type="GO" id="GO:0008237">
    <property type="term" value="F:metallopeptidase activity"/>
    <property type="evidence" value="ECO:0007669"/>
    <property type="project" value="InterPro"/>
</dbReference>
<feature type="region of interest" description="Disordered" evidence="1">
    <location>
        <begin position="806"/>
        <end position="827"/>
    </location>
</feature>
<dbReference type="Proteomes" id="UP000290253">
    <property type="component" value="Unassembled WGS sequence"/>
</dbReference>
<evidence type="ECO:0000259" key="3">
    <source>
        <dbReference type="Pfam" id="PF16313"/>
    </source>
</evidence>
<evidence type="ECO:0000313" key="6">
    <source>
        <dbReference type="Proteomes" id="UP000290253"/>
    </source>
</evidence>
<dbReference type="Gene3D" id="3.40.390.10">
    <property type="entry name" value="Collagenase (Catalytic Domain)"/>
    <property type="match status" value="1"/>
</dbReference>
<name>A0A4Q1SEN9_9BACT</name>
<organism evidence="5 6">
    <name type="scientific">Silvibacterium dinghuense</name>
    <dbReference type="NCBI Taxonomy" id="1560006"/>
    <lineage>
        <taxon>Bacteria</taxon>
        <taxon>Pseudomonadati</taxon>
        <taxon>Acidobacteriota</taxon>
        <taxon>Terriglobia</taxon>
        <taxon>Terriglobales</taxon>
        <taxon>Acidobacteriaceae</taxon>
        <taxon>Silvibacterium</taxon>
    </lineage>
</organism>
<dbReference type="EMBL" id="SDMK01000002">
    <property type="protein sequence ID" value="RXS95756.1"/>
    <property type="molecule type" value="Genomic_DNA"/>
</dbReference>
<dbReference type="InterPro" id="IPR033413">
    <property type="entry name" value="DUF5117"/>
</dbReference>
<dbReference type="InterPro" id="IPR032534">
    <property type="entry name" value="EcxA_zinc-bd"/>
</dbReference>
<dbReference type="InterPro" id="IPR024079">
    <property type="entry name" value="MetalloPept_cat_dom_sf"/>
</dbReference>
<feature type="signal peptide" evidence="2">
    <location>
        <begin position="1"/>
        <end position="24"/>
    </location>
</feature>
<dbReference type="PANTHER" id="PTHR38478:SF1">
    <property type="entry name" value="ZINC DEPENDENT METALLOPROTEASE DOMAIN LIPOPROTEIN"/>
    <property type="match status" value="1"/>
</dbReference>
<comment type="caution">
    <text evidence="5">The sequence shown here is derived from an EMBL/GenBank/DDBJ whole genome shotgun (WGS) entry which is preliminary data.</text>
</comment>
<feature type="compositionally biased region" description="Acidic residues" evidence="1">
    <location>
        <begin position="818"/>
        <end position="827"/>
    </location>
</feature>
<dbReference type="Pfam" id="PF17148">
    <property type="entry name" value="DUF5117"/>
    <property type="match status" value="1"/>
</dbReference>
<feature type="chain" id="PRO_5020944253" evidence="2">
    <location>
        <begin position="25"/>
        <end position="827"/>
    </location>
</feature>
<proteinExistence type="predicted"/>
<feature type="domain" description="DUF5117" evidence="4">
    <location>
        <begin position="87"/>
        <end position="280"/>
    </location>
</feature>
<evidence type="ECO:0000256" key="2">
    <source>
        <dbReference type="SAM" id="SignalP"/>
    </source>
</evidence>
<dbReference type="Pfam" id="PF16313">
    <property type="entry name" value="DUF4953"/>
    <property type="match status" value="1"/>
</dbReference>
<evidence type="ECO:0000259" key="4">
    <source>
        <dbReference type="Pfam" id="PF17148"/>
    </source>
</evidence>
<evidence type="ECO:0000313" key="5">
    <source>
        <dbReference type="EMBL" id="RXS95756.1"/>
    </source>
</evidence>
<reference evidence="5 6" key="1">
    <citation type="journal article" date="2016" name="Int. J. Syst. Evol. Microbiol.">
        <title>Acidipila dinghuensis sp. nov., an acidobacterium isolated from forest soil.</title>
        <authorList>
            <person name="Jiang Y.W."/>
            <person name="Wang J."/>
            <person name="Chen M.H."/>
            <person name="Lv Y.Y."/>
            <person name="Qiu L.H."/>
        </authorList>
    </citation>
    <scope>NUCLEOTIDE SEQUENCE [LARGE SCALE GENOMIC DNA]</scope>
    <source>
        <strain evidence="5 6">DHOF10</strain>
    </source>
</reference>
<dbReference type="InterPro" id="IPR034032">
    <property type="entry name" value="Zn_MMP-like_bac"/>
</dbReference>
<dbReference type="SUPFAM" id="SSF55486">
    <property type="entry name" value="Metalloproteases ('zincins'), catalytic domain"/>
    <property type="match status" value="1"/>
</dbReference>
<dbReference type="AlphaFoldDB" id="A0A4Q1SEN9"/>
<keyword evidence="6" id="KW-1185">Reference proteome</keyword>
<feature type="domain" description="EcxA zinc-binding" evidence="3">
    <location>
        <begin position="406"/>
        <end position="721"/>
    </location>
</feature>
<dbReference type="PANTHER" id="PTHR38478">
    <property type="entry name" value="PEPTIDASE M1A AND M12B"/>
    <property type="match status" value="1"/>
</dbReference>
<protein>
    <submittedName>
        <fullName evidence="5">DUF5117 domain-containing protein</fullName>
    </submittedName>
</protein>
<dbReference type="OrthoDB" id="9776599at2"/>
<keyword evidence="2" id="KW-0732">Signal</keyword>